<keyword evidence="1" id="KW-1133">Transmembrane helix</keyword>
<feature type="transmembrane region" description="Helical" evidence="1">
    <location>
        <begin position="64"/>
        <end position="84"/>
    </location>
</feature>
<sequence>MEVLLWYLLAVNVLTFIMFNLDKWFASTGGWRISERTLFIASLAGGGVGGYLGMKFAHHKTRKTIFSVGLPVIGAVQLVLFLWISI</sequence>
<evidence type="ECO:0000313" key="2">
    <source>
        <dbReference type="EMBL" id="MDO7788608.1"/>
    </source>
</evidence>
<reference evidence="2" key="1">
    <citation type="journal article" date="2023" name="J. Hazard. Mater.">
        <title>Anaerobic biodegradation of pyrene and benzo[a]pyrene by a new sulfate-reducing Desulforamulus aquiferis strain DSA.</title>
        <authorList>
            <person name="Zhang Z."/>
            <person name="Sun J."/>
            <person name="Gong X."/>
            <person name="Wang C."/>
            <person name="Wang H."/>
        </authorList>
    </citation>
    <scope>NUCLEOTIDE SEQUENCE</scope>
    <source>
        <strain evidence="2">DSA</strain>
    </source>
</reference>
<dbReference type="PIRSF" id="PIRSF002599">
    <property type="entry name" value="Cold_shock_A"/>
    <property type="match status" value="1"/>
</dbReference>
<organism evidence="2 3">
    <name type="scientific">Desulforamulus aquiferis</name>
    <dbReference type="NCBI Taxonomy" id="1397668"/>
    <lineage>
        <taxon>Bacteria</taxon>
        <taxon>Bacillati</taxon>
        <taxon>Bacillota</taxon>
        <taxon>Clostridia</taxon>
        <taxon>Eubacteriales</taxon>
        <taxon>Peptococcaceae</taxon>
        <taxon>Desulforamulus</taxon>
    </lineage>
</organism>
<dbReference type="InterPro" id="IPR012156">
    <property type="entry name" value="Cold_shock_CspA"/>
</dbReference>
<feature type="transmembrane region" description="Helical" evidence="1">
    <location>
        <begin position="6"/>
        <end position="26"/>
    </location>
</feature>
<proteinExistence type="predicted"/>
<keyword evidence="1" id="KW-0472">Membrane</keyword>
<dbReference type="InterPro" id="IPR010718">
    <property type="entry name" value="DUF1294"/>
</dbReference>
<accession>A0AAW7ZH74</accession>
<evidence type="ECO:0000256" key="1">
    <source>
        <dbReference type="SAM" id="Phobius"/>
    </source>
</evidence>
<dbReference type="AlphaFoldDB" id="A0AAW7ZH74"/>
<name>A0AAW7ZH74_9FIRM</name>
<dbReference type="Proteomes" id="UP001172911">
    <property type="component" value="Unassembled WGS sequence"/>
</dbReference>
<dbReference type="EMBL" id="JARPTC010000022">
    <property type="protein sequence ID" value="MDO7788608.1"/>
    <property type="molecule type" value="Genomic_DNA"/>
</dbReference>
<evidence type="ECO:0000313" key="3">
    <source>
        <dbReference type="Proteomes" id="UP001172911"/>
    </source>
</evidence>
<keyword evidence="3" id="KW-1185">Reference proteome</keyword>
<dbReference type="Pfam" id="PF06961">
    <property type="entry name" value="DUF1294"/>
    <property type="match status" value="1"/>
</dbReference>
<reference evidence="2" key="2">
    <citation type="submission" date="2023-03" db="EMBL/GenBank/DDBJ databases">
        <authorList>
            <person name="Zhang Z."/>
        </authorList>
    </citation>
    <scope>NUCLEOTIDE SEQUENCE</scope>
    <source>
        <strain evidence="2">DSA</strain>
    </source>
</reference>
<gene>
    <name evidence="2" type="ORF">P6N53_15375</name>
</gene>
<dbReference type="GO" id="GO:0003676">
    <property type="term" value="F:nucleic acid binding"/>
    <property type="evidence" value="ECO:0007669"/>
    <property type="project" value="InterPro"/>
</dbReference>
<keyword evidence="1" id="KW-0812">Transmembrane</keyword>
<dbReference type="RefSeq" id="WP_304544695.1">
    <property type="nucleotide sequence ID" value="NZ_JARPTC010000022.1"/>
</dbReference>
<comment type="caution">
    <text evidence="2">The sequence shown here is derived from an EMBL/GenBank/DDBJ whole genome shotgun (WGS) entry which is preliminary data.</text>
</comment>
<protein>
    <submittedName>
        <fullName evidence="2">DUF1294 domain-containing protein</fullName>
    </submittedName>
</protein>
<feature type="transmembrane region" description="Helical" evidence="1">
    <location>
        <begin position="38"/>
        <end position="58"/>
    </location>
</feature>